<dbReference type="Proteomes" id="UP000325849">
    <property type="component" value="Unassembled WGS sequence"/>
</dbReference>
<evidence type="ECO:0000313" key="3">
    <source>
        <dbReference type="Proteomes" id="UP000325849"/>
    </source>
</evidence>
<sequence length="174" mass="18505">MRYEEKIPKTWLTGTTVLYVVGVAWMAVGSLPDDLGLWLAMSAMFLVLIWVPFNAVPLSKYVYNRIRIDDDTLRVGRERIALADLDPASVREAAGQARPTAVQRLATSAGAVDAPVPGLRAADLGNPRLVGGGWSVPMGMDSVVLATRGGEALMIPTRDRAAFLTALGAALGAD</sequence>
<dbReference type="AlphaFoldDB" id="A0A5N8V6J7"/>
<evidence type="ECO:0000313" key="2">
    <source>
        <dbReference type="EMBL" id="MPY30709.1"/>
    </source>
</evidence>
<name>A0A5N8V6J7_9ACTN</name>
<comment type="caution">
    <text evidence="2">The sequence shown here is derived from an EMBL/GenBank/DDBJ whole genome shotgun (WGS) entry which is preliminary data.</text>
</comment>
<feature type="transmembrane region" description="Helical" evidence="1">
    <location>
        <begin position="12"/>
        <end position="31"/>
    </location>
</feature>
<dbReference type="RefSeq" id="WP_152885518.1">
    <property type="nucleotide sequence ID" value="NZ_VJZD01000012.1"/>
</dbReference>
<proteinExistence type="predicted"/>
<keyword evidence="1" id="KW-0472">Membrane</keyword>
<feature type="transmembrane region" description="Helical" evidence="1">
    <location>
        <begin position="37"/>
        <end position="58"/>
    </location>
</feature>
<accession>A0A5N8V6J7</accession>
<keyword evidence="3" id="KW-1185">Reference proteome</keyword>
<dbReference type="EMBL" id="VJZD01000012">
    <property type="protein sequence ID" value="MPY30709.1"/>
    <property type="molecule type" value="Genomic_DNA"/>
</dbReference>
<evidence type="ECO:0008006" key="4">
    <source>
        <dbReference type="Google" id="ProtNLM"/>
    </source>
</evidence>
<keyword evidence="1" id="KW-0812">Transmembrane</keyword>
<organism evidence="2 3">
    <name type="scientific">Streptomyces adustus</name>
    <dbReference type="NCBI Taxonomy" id="1609272"/>
    <lineage>
        <taxon>Bacteria</taxon>
        <taxon>Bacillati</taxon>
        <taxon>Actinomycetota</taxon>
        <taxon>Actinomycetes</taxon>
        <taxon>Kitasatosporales</taxon>
        <taxon>Streptomycetaceae</taxon>
        <taxon>Streptomyces</taxon>
    </lineage>
</organism>
<gene>
    <name evidence="2" type="ORF">FNH09_05085</name>
</gene>
<protein>
    <recommendedName>
        <fullName evidence="4">DUF3093 domain-containing protein</fullName>
    </recommendedName>
</protein>
<dbReference type="OrthoDB" id="4194617at2"/>
<reference evidence="2 3" key="1">
    <citation type="submission" date="2019-07" db="EMBL/GenBank/DDBJ databases">
        <title>New species of Amycolatopsis and Streptomyces.</title>
        <authorList>
            <person name="Duangmal K."/>
            <person name="Teo W.F.A."/>
            <person name="Lipun K."/>
        </authorList>
    </citation>
    <scope>NUCLEOTIDE SEQUENCE [LARGE SCALE GENOMIC DNA]</scope>
    <source>
        <strain evidence="2 3">NBRC 109810</strain>
    </source>
</reference>
<evidence type="ECO:0000256" key="1">
    <source>
        <dbReference type="SAM" id="Phobius"/>
    </source>
</evidence>
<keyword evidence="1" id="KW-1133">Transmembrane helix</keyword>